<dbReference type="FunFam" id="4.10.400.10:FF:000065">
    <property type="entry name" value="Transmembrane protease serine 7"/>
    <property type="match status" value="1"/>
</dbReference>
<keyword evidence="8" id="KW-1185">Reference proteome</keyword>
<dbReference type="OrthoDB" id="6514358at2759"/>
<feature type="signal peptide" evidence="6">
    <location>
        <begin position="1"/>
        <end position="20"/>
    </location>
</feature>
<evidence type="ECO:0000259" key="7">
    <source>
        <dbReference type="PROSITE" id="PS01180"/>
    </source>
</evidence>
<evidence type="ECO:0000313" key="9">
    <source>
        <dbReference type="RefSeq" id="XP_022335872.1"/>
    </source>
</evidence>
<keyword evidence="5" id="KW-0472">Membrane</keyword>
<dbReference type="InterPro" id="IPR002172">
    <property type="entry name" value="LDrepeatLR_classA_rpt"/>
</dbReference>
<evidence type="ECO:0000256" key="1">
    <source>
        <dbReference type="ARBA" id="ARBA00023157"/>
    </source>
</evidence>
<organism evidence="8 9">
    <name type="scientific">Crassostrea virginica</name>
    <name type="common">Eastern oyster</name>
    <dbReference type="NCBI Taxonomy" id="6565"/>
    <lineage>
        <taxon>Eukaryota</taxon>
        <taxon>Metazoa</taxon>
        <taxon>Spiralia</taxon>
        <taxon>Lophotrochozoa</taxon>
        <taxon>Mollusca</taxon>
        <taxon>Bivalvia</taxon>
        <taxon>Autobranchia</taxon>
        <taxon>Pteriomorphia</taxon>
        <taxon>Ostreida</taxon>
        <taxon>Ostreoidea</taxon>
        <taxon>Ostreidae</taxon>
        <taxon>Crassostrea</taxon>
    </lineage>
</organism>
<proteinExistence type="predicted"/>
<sequence>MEFGFLFLITFVSTIDGLDGNNICYRYQDQSGEVVMMKNCCNGFQEKYSMFIGDSTQSPELSPSKGLCGRFIPRPLATSNNLATFKFKSMLVTTSTGFKLTATVQRMYLSSSSASSASFTTSMRIKSSTGLTYSNNANYVITVTAPSGHKVLALPRRFELEEKRSGACVDYLNFYDGTTTGSPINPQPYCDRVGPHNVSSSSTSMTLKFVTDGSARYRGFDIIFAAYTNAPCASKYYGCSNGLCIDQTLRCDSFNQCEDESDEAACTAEELGLVDDNSALIYGLAFGLGSFVVITIIIGVLVYRHYKWKRF</sequence>
<accession>A0A8B8E5K3</accession>
<feature type="domain" description="CUB" evidence="7">
    <location>
        <begin position="115"/>
        <end position="227"/>
    </location>
</feature>
<dbReference type="Pfam" id="PF00057">
    <property type="entry name" value="Ldl_recept_a"/>
    <property type="match status" value="1"/>
</dbReference>
<dbReference type="SMART" id="SM00192">
    <property type="entry name" value="LDLa"/>
    <property type="match status" value="1"/>
</dbReference>
<dbReference type="PROSITE" id="PS01209">
    <property type="entry name" value="LDLRA_1"/>
    <property type="match status" value="1"/>
</dbReference>
<dbReference type="RefSeq" id="XP_022335872.1">
    <property type="nucleotide sequence ID" value="XM_022480164.1"/>
</dbReference>
<feature type="disulfide bond" evidence="4">
    <location>
        <begin position="251"/>
        <end position="266"/>
    </location>
</feature>
<feature type="disulfide bond" evidence="4">
    <location>
        <begin position="232"/>
        <end position="244"/>
    </location>
</feature>
<dbReference type="SUPFAM" id="SSF49854">
    <property type="entry name" value="Spermadhesin, CUB domain"/>
    <property type="match status" value="1"/>
</dbReference>
<dbReference type="AlphaFoldDB" id="A0A8B8E5K3"/>
<evidence type="ECO:0000256" key="4">
    <source>
        <dbReference type="PROSITE-ProRule" id="PRU00124"/>
    </source>
</evidence>
<dbReference type="InterPro" id="IPR042333">
    <property type="entry name" value="LRAD2/Mig-13-like"/>
</dbReference>
<dbReference type="PROSITE" id="PS01180">
    <property type="entry name" value="CUB"/>
    <property type="match status" value="1"/>
</dbReference>
<dbReference type="Gene3D" id="4.10.400.10">
    <property type="entry name" value="Low-density Lipoprotein Receptor"/>
    <property type="match status" value="1"/>
</dbReference>
<name>A0A8B8E5K3_CRAVI</name>
<keyword evidence="5" id="KW-1133">Transmembrane helix</keyword>
<feature type="chain" id="PRO_5034733283" evidence="6">
    <location>
        <begin position="21"/>
        <end position="311"/>
    </location>
</feature>
<evidence type="ECO:0000256" key="2">
    <source>
        <dbReference type="ARBA" id="ARBA00023180"/>
    </source>
</evidence>
<dbReference type="InterPro" id="IPR023415">
    <property type="entry name" value="LDLR_class-A_CS"/>
</dbReference>
<feature type="disulfide bond" evidence="4">
    <location>
        <begin position="239"/>
        <end position="257"/>
    </location>
</feature>
<evidence type="ECO:0000256" key="3">
    <source>
        <dbReference type="PROSITE-ProRule" id="PRU00059"/>
    </source>
</evidence>
<dbReference type="InterPro" id="IPR000859">
    <property type="entry name" value="CUB_dom"/>
</dbReference>
<dbReference type="PANTHER" id="PTHR24652:SF69">
    <property type="entry name" value="CUB DOMAIN-CONTAINING PROTEIN"/>
    <property type="match status" value="1"/>
</dbReference>
<dbReference type="KEGG" id="cvn:111132360"/>
<keyword evidence="6" id="KW-0732">Signal</keyword>
<reference evidence="9" key="1">
    <citation type="submission" date="2025-08" db="UniProtKB">
        <authorList>
            <consortium name="RefSeq"/>
        </authorList>
    </citation>
    <scope>IDENTIFICATION</scope>
    <source>
        <tissue evidence="9">Whole sample</tissue>
    </source>
</reference>
<dbReference type="Pfam" id="PF00431">
    <property type="entry name" value="CUB"/>
    <property type="match status" value="1"/>
</dbReference>
<dbReference type="CDD" id="cd00041">
    <property type="entry name" value="CUB"/>
    <property type="match status" value="1"/>
</dbReference>
<dbReference type="GeneID" id="111132360"/>
<keyword evidence="2" id="KW-0325">Glycoprotein</keyword>
<protein>
    <submittedName>
        <fullName evidence="9">Suppressor of tumorigenicity 14 protein homolog</fullName>
    </submittedName>
</protein>
<dbReference type="PANTHER" id="PTHR24652">
    <property type="entry name" value="LOW-DENSITY LIPOPROTEIN RECEPTOR CLASS A DOMAIN-CONTAINING PROTEIN 2"/>
    <property type="match status" value="1"/>
</dbReference>
<dbReference type="InterPro" id="IPR035914">
    <property type="entry name" value="Sperma_CUB_dom_sf"/>
</dbReference>
<evidence type="ECO:0000256" key="5">
    <source>
        <dbReference type="SAM" id="Phobius"/>
    </source>
</evidence>
<comment type="caution">
    <text evidence="3">Lacks conserved residue(s) required for the propagation of feature annotation.</text>
</comment>
<dbReference type="PROSITE" id="PS50068">
    <property type="entry name" value="LDLRA_2"/>
    <property type="match status" value="1"/>
</dbReference>
<dbReference type="Proteomes" id="UP000694844">
    <property type="component" value="Chromosome 5"/>
</dbReference>
<dbReference type="InterPro" id="IPR036055">
    <property type="entry name" value="LDL_receptor-like_sf"/>
</dbReference>
<keyword evidence="1 4" id="KW-1015">Disulfide bond</keyword>
<feature type="transmembrane region" description="Helical" evidence="5">
    <location>
        <begin position="279"/>
        <end position="303"/>
    </location>
</feature>
<dbReference type="CDD" id="cd00112">
    <property type="entry name" value="LDLa"/>
    <property type="match status" value="1"/>
</dbReference>
<evidence type="ECO:0000313" key="8">
    <source>
        <dbReference type="Proteomes" id="UP000694844"/>
    </source>
</evidence>
<evidence type="ECO:0000256" key="6">
    <source>
        <dbReference type="SAM" id="SignalP"/>
    </source>
</evidence>
<dbReference type="SUPFAM" id="SSF57424">
    <property type="entry name" value="LDL receptor-like module"/>
    <property type="match status" value="1"/>
</dbReference>
<gene>
    <name evidence="9" type="primary">LOC111132360</name>
</gene>
<dbReference type="SMART" id="SM00042">
    <property type="entry name" value="CUB"/>
    <property type="match status" value="1"/>
</dbReference>
<keyword evidence="5" id="KW-0812">Transmembrane</keyword>
<dbReference type="Gene3D" id="2.60.120.290">
    <property type="entry name" value="Spermadhesin, CUB domain"/>
    <property type="match status" value="1"/>
</dbReference>